<feature type="transmembrane region" description="Helical" evidence="10">
    <location>
        <begin position="69"/>
        <end position="90"/>
    </location>
</feature>
<name>A0A381S895_9ZZZZ</name>
<dbReference type="EMBL" id="UINC01002732">
    <property type="protein sequence ID" value="SUZ99729.1"/>
    <property type="molecule type" value="Genomic_DNA"/>
</dbReference>
<dbReference type="GO" id="GO:0005975">
    <property type="term" value="P:carbohydrate metabolic process"/>
    <property type="evidence" value="ECO:0007669"/>
    <property type="project" value="InterPro"/>
</dbReference>
<dbReference type="GO" id="GO:0008360">
    <property type="term" value="P:regulation of cell shape"/>
    <property type="evidence" value="ECO:0007669"/>
    <property type="project" value="UniProtKB-KW"/>
</dbReference>
<keyword evidence="9" id="KW-0961">Cell wall biogenesis/degradation</keyword>
<dbReference type="Pfam" id="PF03033">
    <property type="entry name" value="Glyco_transf_28"/>
    <property type="match status" value="1"/>
</dbReference>
<evidence type="ECO:0000256" key="1">
    <source>
        <dbReference type="ARBA" id="ARBA00022475"/>
    </source>
</evidence>
<dbReference type="Gene3D" id="3.40.50.2000">
    <property type="entry name" value="Glycogen Phosphorylase B"/>
    <property type="match status" value="2"/>
</dbReference>
<dbReference type="PANTHER" id="PTHR21015:SF22">
    <property type="entry name" value="GLYCOSYLTRANSFERASE"/>
    <property type="match status" value="1"/>
</dbReference>
<feature type="non-terminal residue" evidence="13">
    <location>
        <position position="1"/>
    </location>
</feature>
<feature type="transmembrane region" description="Helical" evidence="10">
    <location>
        <begin position="96"/>
        <end position="115"/>
    </location>
</feature>
<dbReference type="InterPro" id="IPR006009">
    <property type="entry name" value="GlcNAc_MurG"/>
</dbReference>
<evidence type="ECO:0000256" key="7">
    <source>
        <dbReference type="ARBA" id="ARBA00023136"/>
    </source>
</evidence>
<dbReference type="Pfam" id="PF04101">
    <property type="entry name" value="Glyco_tran_28_C"/>
    <property type="match status" value="1"/>
</dbReference>
<keyword evidence="8" id="KW-0131">Cell cycle</keyword>
<evidence type="ECO:0000313" key="13">
    <source>
        <dbReference type="EMBL" id="SUZ99729.1"/>
    </source>
</evidence>
<keyword evidence="3" id="KW-0328">Glycosyltransferase</keyword>
<dbReference type="GO" id="GO:0050511">
    <property type="term" value="F:undecaprenyldiphospho-muramoylpentapeptide beta-N-acetylglucosaminyltransferase activity"/>
    <property type="evidence" value="ECO:0007669"/>
    <property type="project" value="InterPro"/>
</dbReference>
<reference evidence="13" key="1">
    <citation type="submission" date="2018-05" db="EMBL/GenBank/DDBJ databases">
        <authorList>
            <person name="Lanie J.A."/>
            <person name="Ng W.-L."/>
            <person name="Kazmierczak K.M."/>
            <person name="Andrzejewski T.M."/>
            <person name="Davidsen T.M."/>
            <person name="Wayne K.J."/>
            <person name="Tettelin H."/>
            <person name="Glass J.I."/>
            <person name="Rusch D."/>
            <person name="Podicherti R."/>
            <person name="Tsui H.-C.T."/>
            <person name="Winkler M.E."/>
        </authorList>
    </citation>
    <scope>NUCLEOTIDE SEQUENCE</scope>
</reference>
<evidence type="ECO:0000256" key="2">
    <source>
        <dbReference type="ARBA" id="ARBA00022618"/>
    </source>
</evidence>
<evidence type="ECO:0000256" key="8">
    <source>
        <dbReference type="ARBA" id="ARBA00023306"/>
    </source>
</evidence>
<evidence type="ECO:0000256" key="4">
    <source>
        <dbReference type="ARBA" id="ARBA00022679"/>
    </source>
</evidence>
<protein>
    <recommendedName>
        <fullName evidence="14">Glycosyltransferase family 28 N-terminal domain-containing protein</fullName>
    </recommendedName>
</protein>
<sequence length="364" mass="37650">VVIAGGGTAGHVLPGLAIARSLVDHGAVDGVDSVRLVGSRRGIERTLVPAAGFPLTLLPGRGIQRRLTVANVGALLGLGLACVHAVVLLLRRRPRVVVALGGYASVPCGLAAVLLRIPMVVAEQNAVPGAANRLLGRFARACAVPAEGTGLPRAVVTGNPVREEVRVRSAGAGRATARRFHGLDDRPFVVVFGGSLGARRINRAVFEAIQDWDGGAIIVHHVLGSRDWNDPGFIRDPAGPNVEHRVVEYEHDLPTALAAADLVVCRSGATSVAELGVIGIPSLLVPLPGAPGDHQTANARLLADAGGARILPDAEVDGTRLRAELADLLGDPVRRQAMARAAVGVGIPDAADRVVDLVLEHSRG</sequence>
<keyword evidence="7 10" id="KW-0472">Membrane</keyword>
<dbReference type="GO" id="GO:0071555">
    <property type="term" value="P:cell wall organization"/>
    <property type="evidence" value="ECO:0007669"/>
    <property type="project" value="UniProtKB-KW"/>
</dbReference>
<evidence type="ECO:0008006" key="14">
    <source>
        <dbReference type="Google" id="ProtNLM"/>
    </source>
</evidence>
<feature type="domain" description="Glycosyltransferase family 28 N-terminal" evidence="11">
    <location>
        <begin position="1"/>
        <end position="142"/>
    </location>
</feature>
<keyword evidence="5" id="KW-0133">Cell shape</keyword>
<dbReference type="PANTHER" id="PTHR21015">
    <property type="entry name" value="UDP-N-ACETYLGLUCOSAMINE--N-ACETYLMURAMYL-(PENTAPEPTIDE) PYROPHOSPHORYL-UNDECAPRENOL N-ACETYLGLUCOSAMINE TRANSFERASE 1"/>
    <property type="match status" value="1"/>
</dbReference>
<keyword evidence="10" id="KW-0812">Transmembrane</keyword>
<dbReference type="GO" id="GO:0051301">
    <property type="term" value="P:cell division"/>
    <property type="evidence" value="ECO:0007669"/>
    <property type="project" value="UniProtKB-KW"/>
</dbReference>
<evidence type="ECO:0000259" key="12">
    <source>
        <dbReference type="Pfam" id="PF04101"/>
    </source>
</evidence>
<accession>A0A381S895</accession>
<evidence type="ECO:0000259" key="11">
    <source>
        <dbReference type="Pfam" id="PF03033"/>
    </source>
</evidence>
<dbReference type="NCBIfam" id="TIGR01133">
    <property type="entry name" value="murG"/>
    <property type="match status" value="1"/>
</dbReference>
<dbReference type="HAMAP" id="MF_00033">
    <property type="entry name" value="MurG"/>
    <property type="match status" value="1"/>
</dbReference>
<keyword evidence="2" id="KW-0132">Cell division</keyword>
<dbReference type="CDD" id="cd03785">
    <property type="entry name" value="GT28_MurG"/>
    <property type="match status" value="1"/>
</dbReference>
<proteinExistence type="inferred from homology"/>
<dbReference type="InterPro" id="IPR007235">
    <property type="entry name" value="Glyco_trans_28_C"/>
</dbReference>
<evidence type="ECO:0000256" key="10">
    <source>
        <dbReference type="SAM" id="Phobius"/>
    </source>
</evidence>
<evidence type="ECO:0000256" key="9">
    <source>
        <dbReference type="ARBA" id="ARBA00023316"/>
    </source>
</evidence>
<evidence type="ECO:0000256" key="6">
    <source>
        <dbReference type="ARBA" id="ARBA00022984"/>
    </source>
</evidence>
<gene>
    <name evidence="13" type="ORF">METZ01_LOCUS52583</name>
</gene>
<dbReference type="AlphaFoldDB" id="A0A381S895"/>
<dbReference type="SUPFAM" id="SSF53756">
    <property type="entry name" value="UDP-Glycosyltransferase/glycogen phosphorylase"/>
    <property type="match status" value="1"/>
</dbReference>
<organism evidence="13">
    <name type="scientific">marine metagenome</name>
    <dbReference type="NCBI Taxonomy" id="408172"/>
    <lineage>
        <taxon>unclassified sequences</taxon>
        <taxon>metagenomes</taxon>
        <taxon>ecological metagenomes</taxon>
    </lineage>
</organism>
<evidence type="ECO:0000256" key="5">
    <source>
        <dbReference type="ARBA" id="ARBA00022960"/>
    </source>
</evidence>
<evidence type="ECO:0000256" key="3">
    <source>
        <dbReference type="ARBA" id="ARBA00022676"/>
    </source>
</evidence>
<keyword evidence="4" id="KW-0808">Transferase</keyword>
<keyword evidence="6" id="KW-0573">Peptidoglycan synthesis</keyword>
<feature type="domain" description="Glycosyl transferase family 28 C-terminal" evidence="12">
    <location>
        <begin position="189"/>
        <end position="353"/>
    </location>
</feature>
<keyword evidence="10" id="KW-1133">Transmembrane helix</keyword>
<dbReference type="InterPro" id="IPR004276">
    <property type="entry name" value="GlycoTrans_28_N"/>
</dbReference>
<keyword evidence="1" id="KW-1003">Cell membrane</keyword>
<dbReference type="GO" id="GO:0009252">
    <property type="term" value="P:peptidoglycan biosynthetic process"/>
    <property type="evidence" value="ECO:0007669"/>
    <property type="project" value="UniProtKB-KW"/>
</dbReference>